<name>A0A154BND6_ANASB</name>
<reference evidence="5 6" key="1">
    <citation type="submission" date="2016-02" db="EMBL/GenBank/DDBJ databases">
        <title>Anaerosporomusa subterraneum gen. nov., sp. nov., a spore-forming obligate anaerobe isolated from saprolite.</title>
        <authorList>
            <person name="Choi J.K."/>
            <person name="Shah M."/>
            <person name="Yee N."/>
        </authorList>
    </citation>
    <scope>NUCLEOTIDE SEQUENCE [LARGE SCALE GENOMIC DNA]</scope>
    <source>
        <strain evidence="5 6">RU4</strain>
    </source>
</reference>
<comment type="caution">
    <text evidence="5">The sequence shown here is derived from an EMBL/GenBank/DDBJ whole genome shotgun (WGS) entry which is preliminary data.</text>
</comment>
<evidence type="ECO:0000313" key="6">
    <source>
        <dbReference type="Proteomes" id="UP000076268"/>
    </source>
</evidence>
<dbReference type="STRING" id="1794912.AXX12_12045"/>
<dbReference type="InterPro" id="IPR028082">
    <property type="entry name" value="Peripla_BP_I"/>
</dbReference>
<dbReference type="PANTHER" id="PTHR30146:SF109">
    <property type="entry name" value="HTH-TYPE TRANSCRIPTIONAL REGULATOR GALS"/>
    <property type="match status" value="1"/>
</dbReference>
<dbReference type="InterPro" id="IPR046335">
    <property type="entry name" value="LacI/GalR-like_sensor"/>
</dbReference>
<dbReference type="Pfam" id="PF00356">
    <property type="entry name" value="LacI"/>
    <property type="match status" value="1"/>
</dbReference>
<sequence length="345" mass="37629">MMKQKRRHVTLEHVATHAGVSRSTASLALRGSSHISEATRERVQASMRELGYIYDRVAANLRSKDSSTVGLIIMELANPFYSELLVGIHHELDKFGKTVILGTTFDSPAIQERLLSTMLENRVGGIILSAVPGSSSEPINRFRDLGIPLVLINRKLQGAECDFVGVDNVEGGRIAIEHLIRKGHRRIAFLGGLPQLSTWRGRKQGYDEAHRMAGLEIDPTLVIESRATRQGGIEAIQKLLALPSPPTAAFCYNDTIAIAVCMHLQSVGLVPGRDLAIVGFDDIPEATIFSPKLTTVSSYIRLLGEHAARLLHARIDGADAPPQSVIVQPELIVRDSCSDPAKKSE</sequence>
<accession>A0A154BND6</accession>
<organism evidence="5 6">
    <name type="scientific">Anaerosporomusa subterranea</name>
    <dbReference type="NCBI Taxonomy" id="1794912"/>
    <lineage>
        <taxon>Bacteria</taxon>
        <taxon>Bacillati</taxon>
        <taxon>Bacillota</taxon>
        <taxon>Negativicutes</taxon>
        <taxon>Acetonemataceae</taxon>
        <taxon>Anaerosporomusa</taxon>
    </lineage>
</organism>
<dbReference type="Proteomes" id="UP000076268">
    <property type="component" value="Unassembled WGS sequence"/>
</dbReference>
<keyword evidence="1" id="KW-0805">Transcription regulation</keyword>
<protein>
    <submittedName>
        <fullName evidence="5">LacI family transcriptional regulator</fullName>
    </submittedName>
</protein>
<dbReference type="GO" id="GO:0003700">
    <property type="term" value="F:DNA-binding transcription factor activity"/>
    <property type="evidence" value="ECO:0007669"/>
    <property type="project" value="TreeGrafter"/>
</dbReference>
<dbReference type="InterPro" id="IPR010982">
    <property type="entry name" value="Lambda_DNA-bd_dom_sf"/>
</dbReference>
<dbReference type="PROSITE" id="PS50932">
    <property type="entry name" value="HTH_LACI_2"/>
    <property type="match status" value="1"/>
</dbReference>
<dbReference type="SUPFAM" id="SSF53822">
    <property type="entry name" value="Periplasmic binding protein-like I"/>
    <property type="match status" value="1"/>
</dbReference>
<dbReference type="AlphaFoldDB" id="A0A154BND6"/>
<dbReference type="Gene3D" id="1.10.260.40">
    <property type="entry name" value="lambda repressor-like DNA-binding domains"/>
    <property type="match status" value="1"/>
</dbReference>
<keyword evidence="6" id="KW-1185">Reference proteome</keyword>
<dbReference type="Pfam" id="PF13377">
    <property type="entry name" value="Peripla_BP_3"/>
    <property type="match status" value="1"/>
</dbReference>
<dbReference type="OrthoDB" id="9784962at2"/>
<dbReference type="Gene3D" id="3.40.50.2300">
    <property type="match status" value="2"/>
</dbReference>
<evidence type="ECO:0000256" key="3">
    <source>
        <dbReference type="ARBA" id="ARBA00023163"/>
    </source>
</evidence>
<proteinExistence type="predicted"/>
<evidence type="ECO:0000256" key="2">
    <source>
        <dbReference type="ARBA" id="ARBA00023125"/>
    </source>
</evidence>
<dbReference type="GO" id="GO:0000976">
    <property type="term" value="F:transcription cis-regulatory region binding"/>
    <property type="evidence" value="ECO:0007669"/>
    <property type="project" value="TreeGrafter"/>
</dbReference>
<evidence type="ECO:0000256" key="1">
    <source>
        <dbReference type="ARBA" id="ARBA00023015"/>
    </source>
</evidence>
<evidence type="ECO:0000313" key="5">
    <source>
        <dbReference type="EMBL" id="KYZ75446.1"/>
    </source>
</evidence>
<feature type="domain" description="HTH lacI-type" evidence="4">
    <location>
        <begin position="9"/>
        <end position="63"/>
    </location>
</feature>
<evidence type="ECO:0000259" key="4">
    <source>
        <dbReference type="PROSITE" id="PS50932"/>
    </source>
</evidence>
<dbReference type="InterPro" id="IPR000843">
    <property type="entry name" value="HTH_LacI"/>
</dbReference>
<keyword evidence="3" id="KW-0804">Transcription</keyword>
<dbReference type="RefSeq" id="WP_066243993.1">
    <property type="nucleotide sequence ID" value="NZ_LSGP01000023.1"/>
</dbReference>
<dbReference type="EMBL" id="LSGP01000023">
    <property type="protein sequence ID" value="KYZ75446.1"/>
    <property type="molecule type" value="Genomic_DNA"/>
</dbReference>
<dbReference type="CDD" id="cd06289">
    <property type="entry name" value="PBP1_MalI-like"/>
    <property type="match status" value="1"/>
</dbReference>
<keyword evidence="2" id="KW-0238">DNA-binding</keyword>
<dbReference type="PANTHER" id="PTHR30146">
    <property type="entry name" value="LACI-RELATED TRANSCRIPTIONAL REPRESSOR"/>
    <property type="match status" value="1"/>
</dbReference>
<dbReference type="CDD" id="cd01392">
    <property type="entry name" value="HTH_LacI"/>
    <property type="match status" value="1"/>
</dbReference>
<gene>
    <name evidence="5" type="ORF">AXX12_12045</name>
</gene>
<dbReference type="SMART" id="SM00354">
    <property type="entry name" value="HTH_LACI"/>
    <property type="match status" value="1"/>
</dbReference>
<dbReference type="SUPFAM" id="SSF47413">
    <property type="entry name" value="lambda repressor-like DNA-binding domains"/>
    <property type="match status" value="1"/>
</dbReference>